<reference evidence="3" key="2">
    <citation type="submission" date="2020-05" db="EMBL/GenBank/DDBJ databases">
        <authorList>
            <person name="Kim H.-S."/>
            <person name="Proctor R.H."/>
            <person name="Brown D.W."/>
        </authorList>
    </citation>
    <scope>NUCLEOTIDE SEQUENCE</scope>
    <source>
        <strain evidence="3">NRRL 22465</strain>
    </source>
</reference>
<evidence type="ECO:0000313" key="3">
    <source>
        <dbReference type="EMBL" id="KAF4978804.1"/>
    </source>
</evidence>
<accession>A0A8H4XKC6</accession>
<dbReference type="Proteomes" id="UP000635477">
    <property type="component" value="Unassembled WGS sequence"/>
</dbReference>
<protein>
    <submittedName>
        <fullName evidence="3">Uncharacterized protein</fullName>
    </submittedName>
</protein>
<feature type="signal peptide" evidence="2">
    <location>
        <begin position="1"/>
        <end position="29"/>
    </location>
</feature>
<feature type="compositionally biased region" description="Gly residues" evidence="1">
    <location>
        <begin position="56"/>
        <end position="108"/>
    </location>
</feature>
<feature type="region of interest" description="Disordered" evidence="1">
    <location>
        <begin position="27"/>
        <end position="169"/>
    </location>
</feature>
<evidence type="ECO:0000256" key="2">
    <source>
        <dbReference type="SAM" id="SignalP"/>
    </source>
</evidence>
<organism evidence="3 4">
    <name type="scientific">Fusarium zealandicum</name>
    <dbReference type="NCBI Taxonomy" id="1053134"/>
    <lineage>
        <taxon>Eukaryota</taxon>
        <taxon>Fungi</taxon>
        <taxon>Dikarya</taxon>
        <taxon>Ascomycota</taxon>
        <taxon>Pezizomycotina</taxon>
        <taxon>Sordariomycetes</taxon>
        <taxon>Hypocreomycetidae</taxon>
        <taxon>Hypocreales</taxon>
        <taxon>Nectriaceae</taxon>
        <taxon>Fusarium</taxon>
        <taxon>Fusarium staphyleae species complex</taxon>
    </lineage>
</organism>
<keyword evidence="4" id="KW-1185">Reference proteome</keyword>
<name>A0A8H4XKC6_9HYPO</name>
<gene>
    <name evidence="3" type="ORF">FZEAL_4871</name>
</gene>
<sequence>MAKLKRSRRFYIVLFIFNLQNLLLSPTSTSSTKQRRNSNCNKKMPKRRRQDNDSGGEYGGGGNAGGQGSGGQGSGGGYGNQGYGNGQGGQGYGGGQGGQDYGGGQGGRGYDEPDAGQGYGGRVRVFGDSGEAFPAIRGDLGGGRGGGRSRGRNRSFGRGGGIQNPPRSEARIRADEALAFAKFANQRAAEALAEVRAEQQRQHQGHRQTTLWDGDNEGPRLTKRQKMVDKATMTVHQPEPGRVPSLSVHNGGGGQQNLRAGLPGLEGGFTFSFL</sequence>
<proteinExistence type="predicted"/>
<evidence type="ECO:0000256" key="1">
    <source>
        <dbReference type="SAM" id="MobiDB-lite"/>
    </source>
</evidence>
<reference evidence="3" key="1">
    <citation type="journal article" date="2020" name="BMC Genomics">
        <title>Correction to: Identification and distribution of gene clusters required for synthesis of sphingolipid metabolism inhibitors in diverse species of the filamentous fungus Fusarium.</title>
        <authorList>
            <person name="Kim H.S."/>
            <person name="Lohmar J.M."/>
            <person name="Busman M."/>
            <person name="Brown D.W."/>
            <person name="Naumann T.A."/>
            <person name="Divon H.H."/>
            <person name="Lysoe E."/>
            <person name="Uhlig S."/>
            <person name="Proctor R.H."/>
        </authorList>
    </citation>
    <scope>NUCLEOTIDE SEQUENCE</scope>
    <source>
        <strain evidence="3">NRRL 22465</strain>
    </source>
</reference>
<dbReference type="EMBL" id="JABEYC010000339">
    <property type="protein sequence ID" value="KAF4978804.1"/>
    <property type="molecule type" value="Genomic_DNA"/>
</dbReference>
<feature type="region of interest" description="Disordered" evidence="1">
    <location>
        <begin position="197"/>
        <end position="219"/>
    </location>
</feature>
<dbReference type="AlphaFoldDB" id="A0A8H4XKC6"/>
<keyword evidence="2" id="KW-0732">Signal</keyword>
<evidence type="ECO:0000313" key="4">
    <source>
        <dbReference type="Proteomes" id="UP000635477"/>
    </source>
</evidence>
<feature type="chain" id="PRO_5034617486" evidence="2">
    <location>
        <begin position="30"/>
        <end position="274"/>
    </location>
</feature>
<comment type="caution">
    <text evidence="3">The sequence shown here is derived from an EMBL/GenBank/DDBJ whole genome shotgun (WGS) entry which is preliminary data.</text>
</comment>